<feature type="transmembrane region" description="Helical" evidence="1">
    <location>
        <begin position="12"/>
        <end position="31"/>
    </location>
</feature>
<keyword evidence="4" id="KW-1185">Reference proteome</keyword>
<keyword evidence="1" id="KW-0472">Membrane</keyword>
<dbReference type="Proteomes" id="UP000032458">
    <property type="component" value="Unassembled WGS sequence"/>
</dbReference>
<sequence length="353" mass="38064">MIEASVGALPGLIPLFISAVLLLGIPTALIAAAKEKPLALSLLFVTSLAGVLTVTLTPGSGGAGQLRVCDLGLPMDAFLASESARLNFLLFVPLSFLAVLLFRRPLTVAVCAVALSCTIELLQAWIALGRACTYDDITSNSAGGIAGALCATGFLWIKQRRTPFTRRDITWSTVLAVIATATLTGAFHSSIATVDGDARVQRWREKSSHTERQEQWMNGTVAKLYGKHVQITGSAIEDLGRGRWRLTTETAQGNVVALWPARTLESVWSEVTEADEGRLTEHEMKASGERFVRRWFPGETEGAIVTFRALSGKRGAHLLSYRRPARGVGTGRPWRLDITIATSGRIVALKAQL</sequence>
<feature type="transmembrane region" description="Helical" evidence="1">
    <location>
        <begin position="84"/>
        <end position="102"/>
    </location>
</feature>
<feature type="transmembrane region" description="Helical" evidence="1">
    <location>
        <begin position="169"/>
        <end position="187"/>
    </location>
</feature>
<comment type="caution">
    <text evidence="3">The sequence shown here is derived from an EMBL/GenBank/DDBJ whole genome shotgun (WGS) entry which is preliminary data.</text>
</comment>
<dbReference type="PATRIC" id="fig|1240678.4.peg.1226"/>
<dbReference type="EMBL" id="JRKI01000008">
    <property type="protein sequence ID" value="KIZ18779.1"/>
    <property type="molecule type" value="Genomic_DNA"/>
</dbReference>
<gene>
    <name evidence="3" type="ORF">SNA_05825</name>
</gene>
<feature type="transmembrane region" description="Helical" evidence="1">
    <location>
        <begin position="38"/>
        <end position="57"/>
    </location>
</feature>
<evidence type="ECO:0000313" key="4">
    <source>
        <dbReference type="Proteomes" id="UP000032458"/>
    </source>
</evidence>
<proteinExistence type="predicted"/>
<dbReference type="Pfam" id="PF04892">
    <property type="entry name" value="VanZ"/>
    <property type="match status" value="1"/>
</dbReference>
<evidence type="ECO:0000313" key="3">
    <source>
        <dbReference type="EMBL" id="KIZ18779.1"/>
    </source>
</evidence>
<dbReference type="RefSeq" id="WP_030073000.1">
    <property type="nucleotide sequence ID" value="NZ_JRKI01000008.1"/>
</dbReference>
<name>A0A0D7CRC4_9ACTN</name>
<keyword evidence="1" id="KW-0812">Transmembrane</keyword>
<accession>A0A0D7CRC4</accession>
<feature type="transmembrane region" description="Helical" evidence="1">
    <location>
        <begin position="109"/>
        <end position="128"/>
    </location>
</feature>
<dbReference type="AlphaFoldDB" id="A0A0D7CRC4"/>
<feature type="transmembrane region" description="Helical" evidence="1">
    <location>
        <begin position="140"/>
        <end position="157"/>
    </location>
</feature>
<evidence type="ECO:0000256" key="1">
    <source>
        <dbReference type="SAM" id="Phobius"/>
    </source>
</evidence>
<keyword evidence="1" id="KW-1133">Transmembrane helix</keyword>
<feature type="domain" description="VanZ-like" evidence="2">
    <location>
        <begin position="86"/>
        <end position="152"/>
    </location>
</feature>
<reference evidence="3 4" key="1">
    <citation type="submission" date="2014-09" db="EMBL/GenBank/DDBJ databases">
        <title>Draft genome sequence of Streptomyces natalensis ATCC 27448, producer of the antifungal pimaricin.</title>
        <authorList>
            <person name="Mendes M.V."/>
            <person name="Beites T."/>
            <person name="Pires S."/>
            <person name="Santos C.L."/>
            <person name="Moradas-Ferreira P."/>
        </authorList>
    </citation>
    <scope>NUCLEOTIDE SEQUENCE [LARGE SCALE GENOMIC DNA]</scope>
    <source>
        <strain evidence="3 4">ATCC 27448</strain>
    </source>
</reference>
<evidence type="ECO:0000259" key="2">
    <source>
        <dbReference type="Pfam" id="PF04892"/>
    </source>
</evidence>
<dbReference type="InterPro" id="IPR006976">
    <property type="entry name" value="VanZ-like"/>
</dbReference>
<organism evidence="3 4">
    <name type="scientific">Streptomyces natalensis ATCC 27448</name>
    <dbReference type="NCBI Taxonomy" id="1240678"/>
    <lineage>
        <taxon>Bacteria</taxon>
        <taxon>Bacillati</taxon>
        <taxon>Actinomycetota</taxon>
        <taxon>Actinomycetes</taxon>
        <taxon>Kitasatosporales</taxon>
        <taxon>Streptomycetaceae</taxon>
        <taxon>Streptomyces</taxon>
    </lineage>
</organism>
<protein>
    <recommendedName>
        <fullName evidence="2">VanZ-like domain-containing protein</fullName>
    </recommendedName>
</protein>